<evidence type="ECO:0000256" key="4">
    <source>
        <dbReference type="ARBA" id="ARBA00035152"/>
    </source>
</evidence>
<dbReference type="InterPro" id="IPR020574">
    <property type="entry name" value="Ribosomal_uS9_CS"/>
</dbReference>
<dbReference type="Gramene" id="GBG61505">
    <property type="protein sequence ID" value="GBG61505"/>
    <property type="gene ID" value="CBR_g21848"/>
</dbReference>
<dbReference type="Pfam" id="PF00380">
    <property type="entry name" value="Ribosomal_S9"/>
    <property type="match status" value="1"/>
</dbReference>
<feature type="compositionally biased region" description="Basic and acidic residues" evidence="7">
    <location>
        <begin position="168"/>
        <end position="182"/>
    </location>
</feature>
<dbReference type="InterPro" id="IPR020568">
    <property type="entry name" value="Ribosomal_Su5_D2-typ_SF"/>
</dbReference>
<sequence length="322" mass="35596">MMNAARRVFSLSRAWGRTRGICQSARDAESHLTCRSASGSSSRNRRQTAEDRGWRRRAGRGVCAASGGSRGFWTDGSRAAPGQASGGSSGGDSGEWEGGGEGAGFPGGDWEDAERGERGEEEFNEVVEGFEFLSEGTSIESLITLRNLDNVRGLPPLHEILSENPEEEERRERREKERERQEEIAKARVRVVDDLGRSYGTGKRKESIARVWIEEGDGKILVNGKEYDLYFRDIAARNQVLLPFMQTKSLGKFDVKSTVQGGGISGQAGAMRHGISKALLAFSPEYRAALKEVGLLTRDSRVVERKKPGKAKARRSFQWVKR</sequence>
<keyword evidence="2 6" id="KW-0689">Ribosomal protein</keyword>
<dbReference type="SUPFAM" id="SSF54211">
    <property type="entry name" value="Ribosomal protein S5 domain 2-like"/>
    <property type="match status" value="1"/>
</dbReference>
<organism evidence="8 9">
    <name type="scientific">Chara braunii</name>
    <name type="common">Braun's stonewort</name>
    <dbReference type="NCBI Taxonomy" id="69332"/>
    <lineage>
        <taxon>Eukaryota</taxon>
        <taxon>Viridiplantae</taxon>
        <taxon>Streptophyta</taxon>
        <taxon>Charophyceae</taxon>
        <taxon>Charales</taxon>
        <taxon>Characeae</taxon>
        <taxon>Chara</taxon>
    </lineage>
</organism>
<dbReference type="InterPro" id="IPR000754">
    <property type="entry name" value="Ribosomal_uS9"/>
</dbReference>
<name>A0A388JUP4_CHABU</name>
<dbReference type="GO" id="GO:0006412">
    <property type="term" value="P:translation"/>
    <property type="evidence" value="ECO:0007669"/>
    <property type="project" value="InterPro"/>
</dbReference>
<dbReference type="HAMAP" id="MF_00532_B">
    <property type="entry name" value="Ribosomal_uS9_B"/>
    <property type="match status" value="1"/>
</dbReference>
<dbReference type="InterPro" id="IPR014721">
    <property type="entry name" value="Ribsml_uS5_D2-typ_fold_subgr"/>
</dbReference>
<feature type="region of interest" description="Disordered" evidence="7">
    <location>
        <begin position="159"/>
        <end position="182"/>
    </location>
</feature>
<evidence type="ECO:0000256" key="6">
    <source>
        <dbReference type="RuleBase" id="RU003815"/>
    </source>
</evidence>
<dbReference type="PANTHER" id="PTHR21569:SF1">
    <property type="entry name" value="SMALL RIBOSOMAL SUBUNIT PROTEIN US9M"/>
    <property type="match status" value="1"/>
</dbReference>
<gene>
    <name evidence="8" type="ORF">CBR_g21848</name>
</gene>
<evidence type="ECO:0000256" key="1">
    <source>
        <dbReference type="ARBA" id="ARBA00005251"/>
    </source>
</evidence>
<dbReference type="EMBL" id="BFEA01000020">
    <property type="protein sequence ID" value="GBG61505.1"/>
    <property type="molecule type" value="Genomic_DNA"/>
</dbReference>
<reference evidence="8 9" key="1">
    <citation type="journal article" date="2018" name="Cell">
        <title>The Chara Genome: Secondary Complexity and Implications for Plant Terrestrialization.</title>
        <authorList>
            <person name="Nishiyama T."/>
            <person name="Sakayama H."/>
            <person name="Vries J.D."/>
            <person name="Buschmann H."/>
            <person name="Saint-Marcoux D."/>
            <person name="Ullrich K.K."/>
            <person name="Haas F.B."/>
            <person name="Vanderstraeten L."/>
            <person name="Becker D."/>
            <person name="Lang D."/>
            <person name="Vosolsobe S."/>
            <person name="Rombauts S."/>
            <person name="Wilhelmsson P.K.I."/>
            <person name="Janitza P."/>
            <person name="Kern R."/>
            <person name="Heyl A."/>
            <person name="Rumpler F."/>
            <person name="Villalobos L.I.A.C."/>
            <person name="Clay J.M."/>
            <person name="Skokan R."/>
            <person name="Toyoda A."/>
            <person name="Suzuki Y."/>
            <person name="Kagoshima H."/>
            <person name="Schijlen E."/>
            <person name="Tajeshwar N."/>
            <person name="Catarino B."/>
            <person name="Hetherington A.J."/>
            <person name="Saltykova A."/>
            <person name="Bonnot C."/>
            <person name="Breuninger H."/>
            <person name="Symeonidi A."/>
            <person name="Radhakrishnan G.V."/>
            <person name="Van Nieuwerburgh F."/>
            <person name="Deforce D."/>
            <person name="Chang C."/>
            <person name="Karol K.G."/>
            <person name="Hedrich R."/>
            <person name="Ulvskov P."/>
            <person name="Glockner G."/>
            <person name="Delwiche C.F."/>
            <person name="Petrasek J."/>
            <person name="Van de Peer Y."/>
            <person name="Friml J."/>
            <person name="Beilby M."/>
            <person name="Dolan L."/>
            <person name="Kohara Y."/>
            <person name="Sugano S."/>
            <person name="Fujiyama A."/>
            <person name="Delaux P.-M."/>
            <person name="Quint M."/>
            <person name="TheiBen G."/>
            <person name="Hagemann M."/>
            <person name="Harholt J."/>
            <person name="Dunand C."/>
            <person name="Zachgo S."/>
            <person name="Langdale J."/>
            <person name="Maumus F."/>
            <person name="Straeten D.V.D."/>
            <person name="Gould S.B."/>
            <person name="Rensing S.A."/>
        </authorList>
    </citation>
    <scope>NUCLEOTIDE SEQUENCE [LARGE SCALE GENOMIC DNA]</scope>
    <source>
        <strain evidence="8 9">S276</strain>
    </source>
</reference>
<dbReference type="GO" id="GO:0003735">
    <property type="term" value="F:structural constituent of ribosome"/>
    <property type="evidence" value="ECO:0007669"/>
    <property type="project" value="InterPro"/>
</dbReference>
<dbReference type="PANTHER" id="PTHR21569">
    <property type="entry name" value="RIBOSOMAL PROTEIN S9"/>
    <property type="match status" value="1"/>
</dbReference>
<feature type="region of interest" description="Disordered" evidence="7">
    <location>
        <begin position="26"/>
        <end position="121"/>
    </location>
</feature>
<feature type="compositionally biased region" description="Gly residues" evidence="7">
    <location>
        <begin position="84"/>
        <end position="107"/>
    </location>
</feature>
<dbReference type="Proteomes" id="UP000265515">
    <property type="component" value="Unassembled WGS sequence"/>
</dbReference>
<protein>
    <recommendedName>
        <fullName evidence="4">Small ribosomal subunit protein uS9c</fullName>
    </recommendedName>
    <alternativeName>
        <fullName evidence="5">30S ribosomal protein S9, chloroplastic</fullName>
    </alternativeName>
</protein>
<evidence type="ECO:0000256" key="5">
    <source>
        <dbReference type="ARBA" id="ARBA00035437"/>
    </source>
</evidence>
<evidence type="ECO:0000256" key="2">
    <source>
        <dbReference type="ARBA" id="ARBA00022980"/>
    </source>
</evidence>
<dbReference type="FunFam" id="3.30.230.10:FF:000001">
    <property type="entry name" value="30S ribosomal protein S9"/>
    <property type="match status" value="1"/>
</dbReference>
<dbReference type="NCBIfam" id="NF001099">
    <property type="entry name" value="PRK00132.1"/>
    <property type="match status" value="1"/>
</dbReference>
<dbReference type="Gene3D" id="3.30.230.10">
    <property type="match status" value="1"/>
</dbReference>
<comment type="similarity">
    <text evidence="1 6">Belongs to the universal ribosomal protein uS9 family.</text>
</comment>
<keyword evidence="3 6" id="KW-0687">Ribonucleoprotein</keyword>
<dbReference type="GO" id="GO:0022627">
    <property type="term" value="C:cytosolic small ribosomal subunit"/>
    <property type="evidence" value="ECO:0007669"/>
    <property type="project" value="TreeGrafter"/>
</dbReference>
<dbReference type="OrthoDB" id="10254627at2759"/>
<evidence type="ECO:0000256" key="3">
    <source>
        <dbReference type="ARBA" id="ARBA00023274"/>
    </source>
</evidence>
<evidence type="ECO:0000313" key="9">
    <source>
        <dbReference type="Proteomes" id="UP000265515"/>
    </source>
</evidence>
<dbReference type="GO" id="GO:0003723">
    <property type="term" value="F:RNA binding"/>
    <property type="evidence" value="ECO:0007669"/>
    <property type="project" value="TreeGrafter"/>
</dbReference>
<keyword evidence="9" id="KW-1185">Reference proteome</keyword>
<dbReference type="PROSITE" id="PS00360">
    <property type="entry name" value="RIBOSOMAL_S9"/>
    <property type="match status" value="1"/>
</dbReference>
<evidence type="ECO:0000313" key="8">
    <source>
        <dbReference type="EMBL" id="GBG61505.1"/>
    </source>
</evidence>
<accession>A0A388JUP4</accession>
<evidence type="ECO:0000256" key="7">
    <source>
        <dbReference type="SAM" id="MobiDB-lite"/>
    </source>
</evidence>
<dbReference type="STRING" id="69332.A0A388JUP4"/>
<proteinExistence type="inferred from homology"/>
<comment type="caution">
    <text evidence="8">The sequence shown here is derived from an EMBL/GenBank/DDBJ whole genome shotgun (WGS) entry which is preliminary data.</text>
</comment>
<dbReference type="InterPro" id="IPR023035">
    <property type="entry name" value="Ribosomal_uS9_bac/plastid"/>
</dbReference>
<dbReference type="AlphaFoldDB" id="A0A388JUP4"/>